<dbReference type="InterPro" id="IPR049730">
    <property type="entry name" value="SNF2/RAD54-like_C"/>
</dbReference>
<reference evidence="21" key="1">
    <citation type="journal article" date="2023" name="PhytoFront">
        <title>Draft Genome Resources of Seven Strains of Tilletia horrida, Causal Agent of Kernel Smut of Rice.</title>
        <authorList>
            <person name="Khanal S."/>
            <person name="Antony Babu S."/>
            <person name="Zhou X.G."/>
        </authorList>
    </citation>
    <scope>NUCLEOTIDE SEQUENCE</scope>
    <source>
        <strain evidence="21">TX3</strain>
    </source>
</reference>
<comment type="caution">
    <text evidence="21">The sequence shown here is derived from an EMBL/GenBank/DDBJ whole genome shotgun (WGS) entry which is preliminary data.</text>
</comment>
<keyword evidence="12" id="KW-0804">Transcription</keyword>
<evidence type="ECO:0000256" key="7">
    <source>
        <dbReference type="ARBA" id="ARBA00022840"/>
    </source>
</evidence>
<feature type="compositionally biased region" description="Acidic residues" evidence="17">
    <location>
        <begin position="724"/>
        <end position="754"/>
    </location>
</feature>
<feature type="compositionally biased region" description="Acidic residues" evidence="17">
    <location>
        <begin position="1104"/>
        <end position="1120"/>
    </location>
</feature>
<dbReference type="CDD" id="cd18793">
    <property type="entry name" value="SF2_C_SNF"/>
    <property type="match status" value="1"/>
</dbReference>
<keyword evidence="6 16" id="KW-0378">Hydrolase</keyword>
<evidence type="ECO:0000256" key="8">
    <source>
        <dbReference type="ARBA" id="ARBA00023015"/>
    </source>
</evidence>
<dbReference type="GO" id="GO:0006281">
    <property type="term" value="P:DNA repair"/>
    <property type="evidence" value="ECO:0007669"/>
    <property type="project" value="UniProtKB-UniRule"/>
</dbReference>
<evidence type="ECO:0000256" key="2">
    <source>
        <dbReference type="ARBA" id="ARBA00007025"/>
    </source>
</evidence>
<dbReference type="Pfam" id="PF00271">
    <property type="entry name" value="Helicase_C"/>
    <property type="match status" value="1"/>
</dbReference>
<feature type="compositionally biased region" description="Pro residues" evidence="17">
    <location>
        <begin position="856"/>
        <end position="865"/>
    </location>
</feature>
<feature type="domain" description="Helicase C-terminal" evidence="19">
    <location>
        <begin position="2101"/>
        <end position="2265"/>
    </location>
</feature>
<keyword evidence="9" id="KW-0175">Coiled coil</keyword>
<keyword evidence="21" id="KW-0347">Helicase</keyword>
<feature type="compositionally biased region" description="Acidic residues" evidence="17">
    <location>
        <begin position="1452"/>
        <end position="1461"/>
    </location>
</feature>
<feature type="compositionally biased region" description="Basic and acidic residues" evidence="17">
    <location>
        <begin position="1437"/>
        <end position="1447"/>
    </location>
</feature>
<feature type="region of interest" description="Disordered" evidence="17">
    <location>
        <begin position="1"/>
        <end position="196"/>
    </location>
</feature>
<dbReference type="Proteomes" id="UP001176521">
    <property type="component" value="Unassembled WGS sequence"/>
</dbReference>
<dbReference type="GO" id="GO:0005524">
    <property type="term" value="F:ATP binding"/>
    <property type="evidence" value="ECO:0007669"/>
    <property type="project" value="UniProtKB-UniRule"/>
</dbReference>
<dbReference type="SUPFAM" id="SSF52540">
    <property type="entry name" value="P-loop containing nucleoside triphosphate hydrolases"/>
    <property type="match status" value="2"/>
</dbReference>
<keyword evidence="5 16" id="KW-0227">DNA damage</keyword>
<feature type="region of interest" description="Disordered" evidence="17">
    <location>
        <begin position="216"/>
        <end position="267"/>
    </location>
</feature>
<keyword evidence="10 16" id="KW-0238">DNA-binding</keyword>
<evidence type="ECO:0000256" key="15">
    <source>
        <dbReference type="ARBA" id="ARBA00049360"/>
    </source>
</evidence>
<dbReference type="PANTHER" id="PTHR45685">
    <property type="entry name" value="HELICASE SRCAP-RELATED"/>
    <property type="match status" value="1"/>
</dbReference>
<dbReference type="FunFam" id="3.40.50.300:FF:001304">
    <property type="entry name" value="DNA helicase INO80"/>
    <property type="match status" value="1"/>
</dbReference>
<feature type="compositionally biased region" description="Low complexity" evidence="17">
    <location>
        <begin position="1049"/>
        <end position="1068"/>
    </location>
</feature>
<dbReference type="FunFam" id="3.40.50.10810:FF:000022">
    <property type="entry name" value="Blast:Putative DNA helicase Ino80"/>
    <property type="match status" value="1"/>
</dbReference>
<dbReference type="PROSITE" id="PS51413">
    <property type="entry name" value="DBINO"/>
    <property type="match status" value="1"/>
</dbReference>
<feature type="compositionally biased region" description="Low complexity" evidence="17">
    <location>
        <begin position="116"/>
        <end position="139"/>
    </location>
</feature>
<feature type="compositionally biased region" description="Low complexity" evidence="17">
    <location>
        <begin position="412"/>
        <end position="429"/>
    </location>
</feature>
<dbReference type="InterPro" id="IPR031047">
    <property type="entry name" value="DEXQc_INO80"/>
</dbReference>
<feature type="compositionally biased region" description="Low complexity" evidence="17">
    <location>
        <begin position="216"/>
        <end position="231"/>
    </location>
</feature>
<feature type="compositionally biased region" description="Low complexity" evidence="17">
    <location>
        <begin position="544"/>
        <end position="565"/>
    </location>
</feature>
<dbReference type="Gene3D" id="3.40.50.300">
    <property type="entry name" value="P-loop containing nucleotide triphosphate hydrolases"/>
    <property type="match status" value="2"/>
</dbReference>
<keyword evidence="11" id="KW-0010">Activator</keyword>
<comment type="subunit">
    <text evidence="16">Component of the INO80 chromatin-remodeling complex.</text>
</comment>
<feature type="compositionally biased region" description="Basic residues" evidence="17">
    <location>
        <begin position="330"/>
        <end position="344"/>
    </location>
</feature>
<dbReference type="InterPro" id="IPR027417">
    <property type="entry name" value="P-loop_NTPase"/>
</dbReference>
<feature type="domain" description="DBINO" evidence="20">
    <location>
        <begin position="1209"/>
        <end position="1334"/>
    </location>
</feature>
<dbReference type="Pfam" id="PF00176">
    <property type="entry name" value="SNF2-rel_dom"/>
    <property type="match status" value="1"/>
</dbReference>
<evidence type="ECO:0000313" key="21">
    <source>
        <dbReference type="EMBL" id="KAK0536071.1"/>
    </source>
</evidence>
<keyword evidence="13 16" id="KW-0234">DNA repair</keyword>
<evidence type="ECO:0000256" key="3">
    <source>
        <dbReference type="ARBA" id="ARBA00019805"/>
    </source>
</evidence>
<evidence type="ECO:0000256" key="4">
    <source>
        <dbReference type="ARBA" id="ARBA00022741"/>
    </source>
</evidence>
<evidence type="ECO:0000256" key="13">
    <source>
        <dbReference type="ARBA" id="ARBA00023204"/>
    </source>
</evidence>
<dbReference type="InterPro" id="IPR050520">
    <property type="entry name" value="INO80/SWR1_helicase"/>
</dbReference>
<evidence type="ECO:0000256" key="11">
    <source>
        <dbReference type="ARBA" id="ARBA00023159"/>
    </source>
</evidence>
<comment type="domain">
    <text evidence="16">The DBINO region is involved in binding to DNA.</text>
</comment>
<feature type="region of interest" description="Disordered" evidence="17">
    <location>
        <begin position="279"/>
        <end position="361"/>
    </location>
</feature>
<comment type="subcellular location">
    <subcellularLocation>
        <location evidence="1 16">Nucleus</location>
    </subcellularLocation>
</comment>
<feature type="region of interest" description="Disordered" evidence="17">
    <location>
        <begin position="380"/>
        <end position="575"/>
    </location>
</feature>
<feature type="compositionally biased region" description="Polar residues" evidence="17">
    <location>
        <begin position="435"/>
        <end position="448"/>
    </location>
</feature>
<evidence type="ECO:0000256" key="5">
    <source>
        <dbReference type="ARBA" id="ARBA00022763"/>
    </source>
</evidence>
<gene>
    <name evidence="21" type="primary">INO80</name>
    <name evidence="21" type="ORF">OC842_002109</name>
</gene>
<feature type="compositionally biased region" description="Low complexity" evidence="17">
    <location>
        <begin position="449"/>
        <end position="469"/>
    </location>
</feature>
<feature type="region of interest" description="Disordered" evidence="17">
    <location>
        <begin position="639"/>
        <end position="1181"/>
    </location>
</feature>
<evidence type="ECO:0000256" key="1">
    <source>
        <dbReference type="ARBA" id="ARBA00004123"/>
    </source>
</evidence>
<dbReference type="EMBL" id="JAPDMQ010000083">
    <property type="protein sequence ID" value="KAK0536071.1"/>
    <property type="molecule type" value="Genomic_DNA"/>
</dbReference>
<dbReference type="CDD" id="cd18002">
    <property type="entry name" value="DEXQc_INO80"/>
    <property type="match status" value="1"/>
</dbReference>
<keyword evidence="22" id="KW-1185">Reference proteome</keyword>
<organism evidence="21 22">
    <name type="scientific">Tilletia horrida</name>
    <dbReference type="NCBI Taxonomy" id="155126"/>
    <lineage>
        <taxon>Eukaryota</taxon>
        <taxon>Fungi</taxon>
        <taxon>Dikarya</taxon>
        <taxon>Basidiomycota</taxon>
        <taxon>Ustilaginomycotina</taxon>
        <taxon>Exobasidiomycetes</taxon>
        <taxon>Tilletiales</taxon>
        <taxon>Tilletiaceae</taxon>
        <taxon>Tilletia</taxon>
    </lineage>
</organism>
<feature type="compositionally biased region" description="Basic and acidic residues" evidence="17">
    <location>
        <begin position="24"/>
        <end position="39"/>
    </location>
</feature>
<feature type="compositionally biased region" description="Low complexity" evidence="17">
    <location>
        <begin position="655"/>
        <end position="690"/>
    </location>
</feature>
<feature type="region of interest" description="Disordered" evidence="17">
    <location>
        <begin position="1334"/>
        <end position="1398"/>
    </location>
</feature>
<feature type="compositionally biased region" description="Low complexity" evidence="17">
    <location>
        <begin position="345"/>
        <end position="361"/>
    </location>
</feature>
<feature type="compositionally biased region" description="Low complexity" evidence="17">
    <location>
        <begin position="2418"/>
        <end position="2427"/>
    </location>
</feature>
<evidence type="ECO:0000256" key="9">
    <source>
        <dbReference type="ARBA" id="ARBA00023054"/>
    </source>
</evidence>
<evidence type="ECO:0000259" key="18">
    <source>
        <dbReference type="PROSITE" id="PS51192"/>
    </source>
</evidence>
<feature type="compositionally biased region" description="Low complexity" evidence="17">
    <location>
        <begin position="994"/>
        <end position="1035"/>
    </location>
</feature>
<feature type="compositionally biased region" description="Low complexity" evidence="17">
    <location>
        <begin position="787"/>
        <end position="823"/>
    </location>
</feature>
<dbReference type="PANTHER" id="PTHR45685:SF2">
    <property type="entry name" value="CHROMATIN-REMODELING ATPASE INO80"/>
    <property type="match status" value="1"/>
</dbReference>
<feature type="compositionally biased region" description="Gly residues" evidence="17">
    <location>
        <begin position="106"/>
        <end position="115"/>
    </location>
</feature>
<dbReference type="InterPro" id="IPR014001">
    <property type="entry name" value="Helicase_ATP-bd"/>
</dbReference>
<evidence type="ECO:0000256" key="6">
    <source>
        <dbReference type="ARBA" id="ARBA00022801"/>
    </source>
</evidence>
<dbReference type="GO" id="GO:0042393">
    <property type="term" value="F:histone binding"/>
    <property type="evidence" value="ECO:0007669"/>
    <property type="project" value="TreeGrafter"/>
</dbReference>
<evidence type="ECO:0000313" key="22">
    <source>
        <dbReference type="Proteomes" id="UP001176521"/>
    </source>
</evidence>
<feature type="region of interest" description="Disordered" evidence="17">
    <location>
        <begin position="1281"/>
        <end position="1306"/>
    </location>
</feature>
<proteinExistence type="inferred from homology"/>
<dbReference type="Gene3D" id="3.40.50.10810">
    <property type="entry name" value="Tandem AAA-ATPase domain"/>
    <property type="match status" value="1"/>
</dbReference>
<evidence type="ECO:0000256" key="10">
    <source>
        <dbReference type="ARBA" id="ARBA00023125"/>
    </source>
</evidence>
<dbReference type="PROSITE" id="PS51194">
    <property type="entry name" value="HELICASE_CTER"/>
    <property type="match status" value="1"/>
</dbReference>
<feature type="region of interest" description="Disordered" evidence="17">
    <location>
        <begin position="1437"/>
        <end position="1478"/>
    </location>
</feature>
<sequence length="2463" mass="261705">MHPSHSRHPSSSAYPPEEYEYEYEYSRSSRKPDEMDEAHPATISPHAAHAHAYPGTYPSRPSSTAPPVPLARGAPVPNTFTPGTGPPPPGSASNTPSPRIQPSYFRGGGSGGGGPLVNSNSNSGSAKMAAPAGAAYGSPPRLPPSDSPRHAASLAPLPSLASHRGGPYTAGGPGVGLPPIAPGVESNGDVGLGKSSMSIMNMLNSNSAAAAAAAEAAAAANSAPTPSGSASSRDRELASSHAMRGPGLREYATDDRDGRYRERTASGYGEYEYEYEYEAAGGPHRRMVEDERPSYVDTSSSSSSSARFRHRAPEDVPHLPPPSASASGQQHHHHHHRHAHHHHPSASPASGSVVAATAAAAHHQMREDVAAAALLSVAGGPRIDLPSAPTAPLHPPSRSATTTVLPPPPRVPSIATSTSAAGAGPSARAVGPIPSSRTTSVEPGSSPVTSSAPALSGPTPTTTTTGAGKKTLKLKSKPVPSSAAKTNYAVAPPPPPPPPSARVSTTPTGEGVGAPASKAGGKRSRGGAKVKEEPESGSLPPVGASSSSSSASRTAAAAAVAAAAAQGWDSDLDTEPNAAQWTSALERFQASLAVRRAFLSDASEEHARVRSGASWERLSGAYGKRLAFVEEAARRRLGGLGVAGESEDEEMEDVAAGGKDGPSAAAAAKDGAKKAVGASGASAAAAASSAGKKKGKGTSAGRGGPKNAADEDVTAALLSTLGGGDDDDDDVDEDDDGADEDDGPGGGENGDDVDLLLAEAAGDTGLLPKTPASKKSKKAAAGANERSPSARAPGAAADSASKDGSSTGTGATGAAAGAGPNSAKKVKAPRKSRSKAAVAAEKAAREARAHALANGLPPPPTPPPVAAQARDLSRSKARKSAAAAAAAGSGSPARASVPPPSSPLAGSIAGLDESLANELLSTAVGGDGLGSDADEEEEEEEERRRRARARQRRRRDENVDELDDEDEDEDEEDEEGGSDEEPAAQLAAKRKRLAAAIMSAGAKGKGKASSSALTAVATAASSSHNGSKASAAAAAGKKRKREIDVHDLSGSASRAGSAAIAAALAAEGPGHHGSGGAGSRMHTPLRAMSMSLDHFAGRASPSVDFDDDDESSSDGSSDGDTDSREGGEEDDGEDEADEGEGEREMLAAGEPEEEEEEELEEEEENVFVNPNKPLGVNSAASHPLWNRQTGLVALEPMRIQKLDEAHRKVWTNIARRDIPKVYRTSQASYNNKMQYWKRISMMAQREGKKGNQRNQKTVKDVQARARRVVREMLTFWKKNEKEERELRKRAEKEAMDRAKKEEEMREAKRQARKLNFLITQTELYSHFVGSKLKTSEAEESEETSGGAAAGTVGPSGSAAPVPASAAASGGPGPSSAAVVTASTSKDVPLGPVDGATLNEIDFDDEDESNLRAHAARNAQQAVEEAKLKARAFDVKAAEDRRKNEARLAGEAGSDEDEDEDGAAQGQGQGQGQGPGKMIEEKDLGKAFDSDDMNFLNPTSMGAMDLKQPKMLTCQLKEYQLKGLNWLANLYEQGINGILADEMGLGKTVQSISLMAYLAEVHDIWGPFLVIAPASTLHNWQQEITRFVPALKALPYWGSVKDRQVLRKFWNRKQIAYNRDSPFHVLVTSYQLVVTDEAHFKRVNWQYMVLDEAQAIKSSQSARWKTLLSFNCRNRLLLTGTPVQNSMQELWALLHFIMPSLFDSHDEFSEWFSKDIESHAENKGSALNEHQLRRLHMILKPFMLRRIKKNVQNELGDKIEIDIFCEMSARQKMLYRNLRTAVSAQDIIEQAASNESGLKHLMNLVMQFRKVCNHPELFERADVSTPFAFAGSAQSGSIAREGDLLFLPDSTRSLIEMEVPKLFYEEGGFCDVPAQQSRAGFDTKYLDNLFNIWRADHIQRSLMQERDSPFAALPLLNLTAADAEQAYRNPTIERVLRAVEAERHWSEHEAFAADNEFAAAHLRPFGLVRKHVPRVRELAPSALLPLDGVSADYREHSVLAKPGARAIIPPVVAPPPELVASSRLIYDRQRGYARDGLVSLALYGLDADARESPSRIARVRSVLPGLPARGLLADSSEDQLPASSMQIPQMNKFIVDSSKLARLDALLRELKAGGHRCLIYFQMTRMIDLMEEYLIYRQYKYLRLDGASKISDRRDMVTDWQTNPELFVFLLSTRAGGLGINLTAADTVIFYDHDWNPSNDSQAMDRAHRLGQTKQVTVYRLITKGTIDERIVKLARNKKEVQDIVVGNKAYTESGMAKPQEIVSLLLDDDELAESILRRKQAEEAQTAEQKADMMRALHAKRRLLREKGSKEASPAPVQNSLMWTLDEDEDDFFGAKPGAPKADEDEETPEGTGTSTPVNKKKKSSGGATAGTKRKKPEPNGENGSASTAAKPRSRAKPKATKQAASAATGDANGGPTEGDAATAAAAEEGDDSLPATAPPKKRKKTDRRKKTADEIGMPPADD</sequence>
<feature type="domain" description="Helicase ATP-binding" evidence="18">
    <location>
        <begin position="1527"/>
        <end position="1699"/>
    </location>
</feature>
<evidence type="ECO:0000259" key="19">
    <source>
        <dbReference type="PROSITE" id="PS51194"/>
    </source>
</evidence>
<dbReference type="InterPro" id="IPR020838">
    <property type="entry name" value="DBINO"/>
</dbReference>
<evidence type="ECO:0000256" key="14">
    <source>
        <dbReference type="ARBA" id="ARBA00023242"/>
    </source>
</evidence>
<dbReference type="PROSITE" id="PS51192">
    <property type="entry name" value="HELICASE_ATP_BIND_1"/>
    <property type="match status" value="1"/>
</dbReference>
<feature type="compositionally biased region" description="Basic residues" evidence="17">
    <location>
        <begin position="2440"/>
        <end position="2451"/>
    </location>
</feature>
<keyword evidence="8" id="KW-0805">Transcription regulation</keyword>
<feature type="compositionally biased region" description="Low complexity" evidence="17">
    <location>
        <begin position="477"/>
        <end position="486"/>
    </location>
</feature>
<feature type="compositionally biased region" description="Acidic residues" evidence="17">
    <location>
        <begin position="932"/>
        <end position="941"/>
    </location>
</feature>
<evidence type="ECO:0000256" key="16">
    <source>
        <dbReference type="RuleBase" id="RU368001"/>
    </source>
</evidence>
<feature type="compositionally biased region" description="Acidic residues" evidence="17">
    <location>
        <begin position="1127"/>
        <end position="1141"/>
    </location>
</feature>
<dbReference type="SMART" id="SM00487">
    <property type="entry name" value="DEXDc"/>
    <property type="match status" value="1"/>
</dbReference>
<dbReference type="InterPro" id="IPR000330">
    <property type="entry name" value="SNF2_N"/>
</dbReference>
<keyword evidence="14" id="KW-0539">Nucleus</keyword>
<dbReference type="GO" id="GO:0006351">
    <property type="term" value="P:DNA-templated transcription"/>
    <property type="evidence" value="ECO:0007669"/>
    <property type="project" value="InterPro"/>
</dbReference>
<feature type="compositionally biased region" description="Gly residues" evidence="17">
    <location>
        <begin position="1464"/>
        <end position="1474"/>
    </location>
</feature>
<dbReference type="InterPro" id="IPR001650">
    <property type="entry name" value="Helicase_C-like"/>
</dbReference>
<dbReference type="InterPro" id="IPR038718">
    <property type="entry name" value="SNF2-like_sf"/>
</dbReference>
<feature type="region of interest" description="Disordered" evidence="17">
    <location>
        <begin position="2330"/>
        <end position="2463"/>
    </location>
</feature>
<dbReference type="GO" id="GO:0004386">
    <property type="term" value="F:helicase activity"/>
    <property type="evidence" value="ECO:0007669"/>
    <property type="project" value="UniProtKB-KW"/>
</dbReference>
<evidence type="ECO:0000259" key="20">
    <source>
        <dbReference type="PROSITE" id="PS51413"/>
    </source>
</evidence>
<accession>A0AAN6JLX8</accession>
<dbReference type="GO" id="GO:0140658">
    <property type="term" value="F:ATP-dependent chromatin remodeler activity"/>
    <property type="evidence" value="ECO:0007669"/>
    <property type="project" value="InterPro"/>
</dbReference>
<feature type="compositionally biased region" description="Pro residues" evidence="17">
    <location>
        <begin position="491"/>
        <end position="500"/>
    </location>
</feature>
<dbReference type="EC" id="3.6.4.-" evidence="16"/>
<dbReference type="GO" id="GO:0016887">
    <property type="term" value="F:ATP hydrolysis activity"/>
    <property type="evidence" value="ECO:0007669"/>
    <property type="project" value="TreeGrafter"/>
</dbReference>
<feature type="compositionally biased region" description="Low complexity" evidence="17">
    <location>
        <begin position="1343"/>
        <end position="1384"/>
    </location>
</feature>
<feature type="compositionally biased region" description="Acidic residues" evidence="17">
    <location>
        <begin position="958"/>
        <end position="982"/>
    </location>
</feature>
<evidence type="ECO:0000256" key="17">
    <source>
        <dbReference type="SAM" id="MobiDB-lite"/>
    </source>
</evidence>
<protein>
    <recommendedName>
        <fullName evidence="3 16">Chromatin-remodeling ATPase INO80</fullName>
        <ecNumber evidence="16">3.6.4.-</ecNumber>
    </recommendedName>
</protein>
<dbReference type="GO" id="GO:0060255">
    <property type="term" value="P:regulation of macromolecule metabolic process"/>
    <property type="evidence" value="ECO:0007669"/>
    <property type="project" value="UniProtKB-ARBA"/>
</dbReference>
<keyword evidence="7 16" id="KW-0067">ATP-binding</keyword>
<comment type="catalytic activity">
    <reaction evidence="15 16">
        <text>ATP + H2O = ADP + phosphate + H(+)</text>
        <dbReference type="Rhea" id="RHEA:13065"/>
        <dbReference type="ChEBI" id="CHEBI:15377"/>
        <dbReference type="ChEBI" id="CHEBI:15378"/>
        <dbReference type="ChEBI" id="CHEBI:30616"/>
        <dbReference type="ChEBI" id="CHEBI:43474"/>
        <dbReference type="ChEBI" id="CHEBI:456216"/>
    </reaction>
</comment>
<feature type="compositionally biased region" description="Basic residues" evidence="17">
    <location>
        <begin position="824"/>
        <end position="834"/>
    </location>
</feature>
<feature type="compositionally biased region" description="Low complexity" evidence="17">
    <location>
        <begin position="150"/>
        <end position="167"/>
    </location>
</feature>
<feature type="compositionally biased region" description="Acidic residues" evidence="17">
    <location>
        <begin position="1150"/>
        <end position="1165"/>
    </location>
</feature>
<keyword evidence="4" id="KW-0547">Nucleotide-binding</keyword>
<dbReference type="Pfam" id="PF13892">
    <property type="entry name" value="DBINO"/>
    <property type="match status" value="1"/>
</dbReference>
<comment type="function">
    <text evidence="16">ATPase component of the INO80 complex which remodels chromatin by shifting nucleosomes and is involved in DNA repair.</text>
</comment>
<name>A0AAN6JLX8_9BASI</name>
<feature type="compositionally biased region" description="Low complexity" evidence="17">
    <location>
        <begin position="880"/>
        <end position="896"/>
    </location>
</feature>
<comment type="similarity">
    <text evidence="2 16">Belongs to the SNF2/RAD54 helicase family.</text>
</comment>
<dbReference type="SMART" id="SM00490">
    <property type="entry name" value="HELICc"/>
    <property type="match status" value="1"/>
</dbReference>
<feature type="compositionally biased region" description="Basic and acidic residues" evidence="17">
    <location>
        <begin position="251"/>
        <end position="264"/>
    </location>
</feature>
<evidence type="ECO:0000256" key="12">
    <source>
        <dbReference type="ARBA" id="ARBA00023163"/>
    </source>
</evidence>
<dbReference type="GO" id="GO:0003677">
    <property type="term" value="F:DNA binding"/>
    <property type="evidence" value="ECO:0007669"/>
    <property type="project" value="UniProtKB-UniRule"/>
</dbReference>
<dbReference type="GO" id="GO:0031011">
    <property type="term" value="C:Ino80 complex"/>
    <property type="evidence" value="ECO:0007669"/>
    <property type="project" value="UniProtKB-UniRule"/>
</dbReference>